<dbReference type="RefSeq" id="WP_143668036.1">
    <property type="nucleotide sequence ID" value="NZ_MUBM01000078.1"/>
</dbReference>
<dbReference type="Proteomes" id="UP001458415">
    <property type="component" value="Unassembled WGS sequence"/>
</dbReference>
<gene>
    <name evidence="1" type="ORF">ABT317_06880</name>
</gene>
<organism evidence="1 2">
    <name type="scientific">Streptomyces carpinensis</name>
    <dbReference type="NCBI Taxonomy" id="66369"/>
    <lineage>
        <taxon>Bacteria</taxon>
        <taxon>Bacillati</taxon>
        <taxon>Actinomycetota</taxon>
        <taxon>Actinomycetes</taxon>
        <taxon>Kitasatosporales</taxon>
        <taxon>Streptomycetaceae</taxon>
        <taxon>Streptomyces</taxon>
    </lineage>
</organism>
<evidence type="ECO:0000313" key="2">
    <source>
        <dbReference type="Proteomes" id="UP001458415"/>
    </source>
</evidence>
<evidence type="ECO:0000313" key="1">
    <source>
        <dbReference type="EMBL" id="MER6976755.1"/>
    </source>
</evidence>
<proteinExistence type="predicted"/>
<accession>A0ABV1VXT7</accession>
<keyword evidence="2" id="KW-1185">Reference proteome</keyword>
<reference evidence="1 2" key="1">
    <citation type="submission" date="2024-06" db="EMBL/GenBank/DDBJ databases">
        <title>The Natural Products Discovery Center: Release of the First 8490 Sequenced Strains for Exploring Actinobacteria Biosynthetic Diversity.</title>
        <authorList>
            <person name="Kalkreuter E."/>
            <person name="Kautsar S.A."/>
            <person name="Yang D."/>
            <person name="Bader C.D."/>
            <person name="Teijaro C.N."/>
            <person name="Fluegel L."/>
            <person name="Davis C.M."/>
            <person name="Simpson J.R."/>
            <person name="Lauterbach L."/>
            <person name="Steele A.D."/>
            <person name="Gui C."/>
            <person name="Meng S."/>
            <person name="Li G."/>
            <person name="Viehrig K."/>
            <person name="Ye F."/>
            <person name="Su P."/>
            <person name="Kiefer A.F."/>
            <person name="Nichols A."/>
            <person name="Cepeda A.J."/>
            <person name="Yan W."/>
            <person name="Fan B."/>
            <person name="Jiang Y."/>
            <person name="Adhikari A."/>
            <person name="Zheng C.-J."/>
            <person name="Schuster L."/>
            <person name="Cowan T.M."/>
            <person name="Smanski M.J."/>
            <person name="Chevrette M.G."/>
            <person name="De Carvalho L.P.S."/>
            <person name="Shen B."/>
        </authorList>
    </citation>
    <scope>NUCLEOTIDE SEQUENCE [LARGE SCALE GENOMIC DNA]</scope>
    <source>
        <strain evidence="1 2">NPDC000634</strain>
    </source>
</reference>
<dbReference type="EMBL" id="JBEPCU010000065">
    <property type="protein sequence ID" value="MER6976755.1"/>
    <property type="molecule type" value="Genomic_DNA"/>
</dbReference>
<evidence type="ECO:0008006" key="3">
    <source>
        <dbReference type="Google" id="ProtNLM"/>
    </source>
</evidence>
<protein>
    <recommendedName>
        <fullName evidence="3">Transposase</fullName>
    </recommendedName>
</protein>
<name>A0ABV1VXT7_9ACTN</name>
<sequence>MAGQFASARSEGWVLCQGEDGQERRAGYGRAVVFEERVHCAVEHRPKVPKRAHVRALVEKRAAGTALASADALVVGVVSGAAEPVQ</sequence>
<comment type="caution">
    <text evidence="1">The sequence shown here is derived from an EMBL/GenBank/DDBJ whole genome shotgun (WGS) entry which is preliminary data.</text>
</comment>